<dbReference type="AlphaFoldDB" id="W6NAQ0"/>
<dbReference type="GO" id="GO:0007035">
    <property type="term" value="P:vacuolar acidification"/>
    <property type="evidence" value="ECO:0007669"/>
    <property type="project" value="TreeGrafter"/>
</dbReference>
<organism evidence="1">
    <name type="scientific">Haemonchus contortus</name>
    <name type="common">Barber pole worm</name>
    <dbReference type="NCBI Taxonomy" id="6289"/>
    <lineage>
        <taxon>Eukaryota</taxon>
        <taxon>Metazoa</taxon>
        <taxon>Ecdysozoa</taxon>
        <taxon>Nematoda</taxon>
        <taxon>Chromadorea</taxon>
        <taxon>Rhabditida</taxon>
        <taxon>Rhabditina</taxon>
        <taxon>Rhabditomorpha</taxon>
        <taxon>Strongyloidea</taxon>
        <taxon>Trichostrongylidae</taxon>
        <taxon>Haemonchus</taxon>
    </lineage>
</organism>
<dbReference type="InterPro" id="IPR052208">
    <property type="entry name" value="DmX-like/RAVE_component"/>
</dbReference>
<dbReference type="PANTHER" id="PTHR13950:SF9">
    <property type="entry name" value="RABCONNECTIN-3A"/>
    <property type="match status" value="1"/>
</dbReference>
<comment type="caution">
    <text evidence="1">The sequence shown here is derived from an EMBL/GenBank/DDBJ whole genome shotgun (WGS) entry which is preliminary data.</text>
</comment>
<evidence type="ECO:0000313" key="1">
    <source>
        <dbReference type="EMBL" id="CDL94111.1"/>
    </source>
</evidence>
<protein>
    <submittedName>
        <fullName evidence="1">Protein RBC-1</fullName>
    </submittedName>
</protein>
<dbReference type="EMBL" id="CAVP010055306">
    <property type="protein sequence ID" value="CDL94111.1"/>
    <property type="molecule type" value="Genomic_DNA"/>
</dbReference>
<sequence>MKKLSFTSEKVCRQRVSLPEGVHLVSAAPVAGHLSSSFLYPACQTPYLVLTSCDDDKVRFWRCTELKQGSEYKYEWVEWNMISVSGSSDLKMEGTLLSISAAHCGRIACAYNAKRVYRGNKNVSCVELGVFECESSGGVEWLREATLAFKSLRFDENWSLPQISGTLSSASRSEFQANIRHDVHLDWVSTEDGSHILTASVGTSIYMFTQISLDPAQRNVTLMKESDSTLRRPSLQKTSSLLAFSGIHSRLVQWVCSRVLELRSADGLPPLPTALGWVREGLLIVGMLSEMRVYNQWNIHRMSDNDNAVHCEKYPQFVDLVISQSHGMLNKLHGRKERIANKEKNFLDSINKFVL</sequence>
<dbReference type="PANTHER" id="PTHR13950">
    <property type="entry name" value="RABCONNECTIN-RELATED"/>
    <property type="match status" value="1"/>
</dbReference>
<gene>
    <name evidence="1" type="ORF">HCOI_00646700</name>
</gene>
<reference evidence="1" key="1">
    <citation type="submission" date="2013-03" db="EMBL/GenBank/DDBJ databases">
        <authorList>
            <person name="Aslett M."/>
        </authorList>
    </citation>
    <scope>NUCLEOTIDE SEQUENCE [LARGE SCALE GENOMIC DNA]</scope>
    <source>
        <strain evidence="1">ISE/inbred ISE</strain>
    </source>
</reference>
<dbReference type="GO" id="GO:0043291">
    <property type="term" value="C:RAVE complex"/>
    <property type="evidence" value="ECO:0007669"/>
    <property type="project" value="TreeGrafter"/>
</dbReference>
<reference evidence="1" key="2">
    <citation type="submission" date="2013-05" db="EMBL/GenBank/DDBJ databases">
        <title>The genome and transcriptome of Haemonchus contortus: a key model parasite for drug and vaccine discovery.</title>
        <authorList>
            <person name="Laing R."/>
            <person name="Kikuchi T."/>
            <person name="Martinelli A."/>
            <person name="Tsai I.J."/>
            <person name="Beech R.N."/>
            <person name="Redman E."/>
            <person name="Holroyd N."/>
            <person name="Bartley D.J."/>
            <person name="Beasley H."/>
            <person name="Britton C."/>
            <person name="Curran D."/>
            <person name="Devaney E."/>
            <person name="Gilabert A."/>
            <person name="Jackson F."/>
            <person name="Hunt M."/>
            <person name="Johnston S."/>
            <person name="Kryukov I."/>
            <person name="Li K."/>
            <person name="Morrison A.A."/>
            <person name="Reid A.J."/>
            <person name="Sargison N."/>
            <person name="Saunders G."/>
            <person name="Wasmuth J.D."/>
            <person name="Wolstenholme A."/>
            <person name="Berriman M."/>
            <person name="Gilleard J.S."/>
            <person name="Cotton J.A."/>
        </authorList>
    </citation>
    <scope>NUCLEOTIDE SEQUENCE [LARGE SCALE GENOMIC DNA]</scope>
    <source>
        <strain evidence="1">ISE/inbred ISE</strain>
    </source>
</reference>
<proteinExistence type="predicted"/>
<name>W6NAQ0_HAECO</name>
<accession>W6NAQ0</accession>